<comment type="caution">
    <text evidence="8">The sequence shown here is derived from an EMBL/GenBank/DDBJ whole genome shotgun (WGS) entry which is preliminary data.</text>
</comment>
<comment type="cofactor">
    <cofactor evidence="5">
        <name>Mn(2+)</name>
        <dbReference type="ChEBI" id="CHEBI:29035"/>
    </cofactor>
    <text evidence="5">Binds 2 manganese ions per subunit.</text>
</comment>
<dbReference type="PROSITE" id="PS51409">
    <property type="entry name" value="ARGINASE_2"/>
    <property type="match status" value="1"/>
</dbReference>
<dbReference type="EMBL" id="SUMG01000003">
    <property type="protein sequence ID" value="NBG87660.1"/>
    <property type="molecule type" value="Genomic_DNA"/>
</dbReference>
<keyword evidence="4 5" id="KW-0464">Manganese</keyword>
<evidence type="ECO:0000256" key="3">
    <source>
        <dbReference type="ARBA" id="ARBA00022808"/>
    </source>
</evidence>
<dbReference type="GO" id="GO:0019556">
    <property type="term" value="P:L-histidine catabolic process to glutamate and formamide"/>
    <property type="evidence" value="ECO:0007669"/>
    <property type="project" value="UniProtKB-UniRule"/>
</dbReference>
<feature type="binding site" evidence="5">
    <location>
        <position position="164"/>
    </location>
    <ligand>
        <name>Mn(2+)</name>
        <dbReference type="ChEBI" id="CHEBI:29035"/>
        <label>1</label>
    </ligand>
</feature>
<dbReference type="Pfam" id="PF00491">
    <property type="entry name" value="Arginase"/>
    <property type="match status" value="1"/>
</dbReference>
<feature type="binding site" evidence="5">
    <location>
        <position position="168"/>
    </location>
    <ligand>
        <name>Mn(2+)</name>
        <dbReference type="ChEBI" id="CHEBI:29035"/>
        <label>1</label>
    </ligand>
</feature>
<keyword evidence="1 5" id="KW-0479">Metal-binding</keyword>
<dbReference type="PANTHER" id="PTHR11358">
    <property type="entry name" value="ARGINASE/AGMATINASE"/>
    <property type="match status" value="1"/>
</dbReference>
<feature type="binding site" evidence="5">
    <location>
        <position position="256"/>
    </location>
    <ligand>
        <name>Mn(2+)</name>
        <dbReference type="ChEBI" id="CHEBI:29035"/>
        <label>2</label>
    </ligand>
</feature>
<dbReference type="InterPro" id="IPR023696">
    <property type="entry name" value="Ureohydrolase_dom_sf"/>
</dbReference>
<reference evidence="8 9" key="1">
    <citation type="submission" date="2019-04" db="EMBL/GenBank/DDBJ databases">
        <title>Isachenkonia alkalipeptolytica gen. nov. sp. nov. a new anaerobic, alkiliphilic organothrophic bacterium capable to reduce synthesized ferrihydrite isolated from a soda lake.</title>
        <authorList>
            <person name="Toshchakov S.V."/>
            <person name="Zavarzina D.G."/>
            <person name="Zhilina T.N."/>
            <person name="Kostrikina N.A."/>
            <person name="Kublanov I.V."/>
        </authorList>
    </citation>
    <scope>NUCLEOTIDE SEQUENCE [LARGE SCALE GENOMIC DNA]</scope>
    <source>
        <strain evidence="8 9">Z-1701</strain>
    </source>
</reference>
<keyword evidence="2 5" id="KW-0378">Hydrolase</keyword>
<feature type="binding site" evidence="5">
    <location>
        <position position="166"/>
    </location>
    <ligand>
        <name>Mn(2+)</name>
        <dbReference type="ChEBI" id="CHEBI:29035"/>
        <label>2</label>
    </ligand>
</feature>
<evidence type="ECO:0000256" key="4">
    <source>
        <dbReference type="ARBA" id="ARBA00023211"/>
    </source>
</evidence>
<evidence type="ECO:0000256" key="1">
    <source>
        <dbReference type="ARBA" id="ARBA00022723"/>
    </source>
</evidence>
<keyword evidence="9" id="KW-1185">Reference proteome</keyword>
<name>A0AA44BE17_9CLOT</name>
<comment type="similarity">
    <text evidence="5 7">Belongs to the arginase family.</text>
</comment>
<feature type="binding site" evidence="5">
    <location>
        <position position="164"/>
    </location>
    <ligand>
        <name>Mn(2+)</name>
        <dbReference type="ChEBI" id="CHEBI:29035"/>
        <label>2</label>
    </ligand>
</feature>
<dbReference type="GO" id="GO:0008783">
    <property type="term" value="F:agmatinase activity"/>
    <property type="evidence" value="ECO:0007669"/>
    <property type="project" value="TreeGrafter"/>
</dbReference>
<accession>A0AA44BE17</accession>
<dbReference type="HAMAP" id="MF_00737">
    <property type="entry name" value="Formimidoylglutam"/>
    <property type="match status" value="1"/>
</dbReference>
<evidence type="ECO:0000313" key="8">
    <source>
        <dbReference type="EMBL" id="NBG87660.1"/>
    </source>
</evidence>
<dbReference type="InterPro" id="IPR005923">
    <property type="entry name" value="HutG"/>
</dbReference>
<dbReference type="NCBIfam" id="TIGR01227">
    <property type="entry name" value="hutG"/>
    <property type="match status" value="1"/>
</dbReference>
<dbReference type="CDD" id="cd09988">
    <property type="entry name" value="Formimidoylglutamase"/>
    <property type="match status" value="1"/>
</dbReference>
<gene>
    <name evidence="5 8" type="primary">hutG</name>
    <name evidence="8" type="ORF">ISALK_04015</name>
</gene>
<dbReference type="RefSeq" id="WP_160719299.1">
    <property type="nucleotide sequence ID" value="NZ_SUMG01000003.1"/>
</dbReference>
<dbReference type="GO" id="GO:0050415">
    <property type="term" value="F:formimidoylglutamase activity"/>
    <property type="evidence" value="ECO:0007669"/>
    <property type="project" value="UniProtKB-UniRule"/>
</dbReference>
<keyword evidence="3 5" id="KW-0369">Histidine metabolism</keyword>
<dbReference type="InterPro" id="IPR006035">
    <property type="entry name" value="Ureohydrolase"/>
</dbReference>
<dbReference type="Gene3D" id="3.40.800.10">
    <property type="entry name" value="Ureohydrolase domain"/>
    <property type="match status" value="1"/>
</dbReference>
<comment type="catalytic activity">
    <reaction evidence="5">
        <text>N-formimidoyl-L-glutamate + H2O = formamide + L-glutamate</text>
        <dbReference type="Rhea" id="RHEA:22492"/>
        <dbReference type="ChEBI" id="CHEBI:15377"/>
        <dbReference type="ChEBI" id="CHEBI:16397"/>
        <dbReference type="ChEBI" id="CHEBI:29985"/>
        <dbReference type="ChEBI" id="CHEBI:58928"/>
        <dbReference type="EC" id="3.5.3.8"/>
    </reaction>
</comment>
<proteinExistence type="inferred from homology"/>
<sequence length="339" mass="38533">MNPKYYQPMDTNNWQGRIDSRENFEAFRWHQWIRALDLRNTELTPFTGTAFAFLGFQSDEGIRRNKGRLGARKGPESIRRQLSNLPCYFKKEVQLLDAGDVVCVDGDLEKSQQVLAQAVERLLTLNLFPIVLGGGHEVAFGHYMGIERYFRTIGKKNPGIFNIDAHFDIRPYPEGGSSGSMFRQIADYCKETDQEFPYFVAGIQKQSNTIDLFKKAEELNIRHILGKDLIESKQEKTKQQIDDFIREQNHIYLTLCADAFSTAFAPGVSAAQPLGVDPEIAIKIIKQLIRSKKVISFDIGEVSPRYDSDDITASLAKTLIFTVVNMHCLNEDLLIDIDV</sequence>
<dbReference type="AlphaFoldDB" id="A0AA44BE17"/>
<evidence type="ECO:0000256" key="6">
    <source>
        <dbReference type="NCBIfam" id="TIGR01227"/>
    </source>
</evidence>
<feature type="binding site" evidence="5">
    <location>
        <position position="136"/>
    </location>
    <ligand>
        <name>Mn(2+)</name>
        <dbReference type="ChEBI" id="CHEBI:29035"/>
        <label>1</label>
    </ligand>
</feature>
<comment type="pathway">
    <text evidence="5">Amino-acid degradation; L-histidine degradation into L-glutamate; L-glutamate from N-formimidoyl-L-glutamate (hydrolase route): step 1/1.</text>
</comment>
<evidence type="ECO:0000256" key="7">
    <source>
        <dbReference type="PROSITE-ProRule" id="PRU00742"/>
    </source>
</evidence>
<dbReference type="SUPFAM" id="SSF52768">
    <property type="entry name" value="Arginase/deacetylase"/>
    <property type="match status" value="1"/>
</dbReference>
<organism evidence="8 9">
    <name type="scientific">Isachenkonia alkalipeptolytica</name>
    <dbReference type="NCBI Taxonomy" id="2565777"/>
    <lineage>
        <taxon>Bacteria</taxon>
        <taxon>Bacillati</taxon>
        <taxon>Bacillota</taxon>
        <taxon>Clostridia</taxon>
        <taxon>Eubacteriales</taxon>
        <taxon>Clostridiaceae</taxon>
        <taxon>Isachenkonia</taxon>
    </lineage>
</organism>
<protein>
    <recommendedName>
        <fullName evidence="5 6">Formimidoylglutamase</fullName>
        <ecNumber evidence="5 6">3.5.3.8</ecNumber>
    </recommendedName>
    <alternativeName>
        <fullName evidence="5">Formiminoglutamase</fullName>
    </alternativeName>
    <alternativeName>
        <fullName evidence="5">Formiminoglutamate hydrolase</fullName>
    </alternativeName>
</protein>
<dbReference type="GO" id="GO:0030145">
    <property type="term" value="F:manganese ion binding"/>
    <property type="evidence" value="ECO:0007669"/>
    <property type="project" value="UniProtKB-UniRule"/>
</dbReference>
<feature type="binding site" evidence="5">
    <location>
        <position position="256"/>
    </location>
    <ligand>
        <name>Mn(2+)</name>
        <dbReference type="ChEBI" id="CHEBI:29035"/>
        <label>1</label>
    </ligand>
</feature>
<dbReference type="EC" id="3.5.3.8" evidence="5 6"/>
<evidence type="ECO:0000256" key="5">
    <source>
        <dbReference type="HAMAP-Rule" id="MF_00737"/>
    </source>
</evidence>
<evidence type="ECO:0000256" key="2">
    <source>
        <dbReference type="ARBA" id="ARBA00022801"/>
    </source>
</evidence>
<feature type="binding site" evidence="5">
    <location>
        <position position="258"/>
    </location>
    <ligand>
        <name>Mn(2+)</name>
        <dbReference type="ChEBI" id="CHEBI:29035"/>
        <label>2</label>
    </ligand>
</feature>
<dbReference type="GO" id="GO:0033389">
    <property type="term" value="P:putrescine biosynthetic process from arginine, via agmatine"/>
    <property type="evidence" value="ECO:0007669"/>
    <property type="project" value="TreeGrafter"/>
</dbReference>
<dbReference type="PANTHER" id="PTHR11358:SF35">
    <property type="entry name" value="FORMIMIDOYLGLUTAMASE"/>
    <property type="match status" value="1"/>
</dbReference>
<dbReference type="Proteomes" id="UP000449710">
    <property type="component" value="Unassembled WGS sequence"/>
</dbReference>
<comment type="function">
    <text evidence="5">Catalyzes the conversion of N-formimidoyl-L-glutamate to L-glutamate and formamide.</text>
</comment>
<evidence type="ECO:0000313" key="9">
    <source>
        <dbReference type="Proteomes" id="UP000449710"/>
    </source>
</evidence>